<sequence length="142" mass="16343">MPLWHIYHPADTYSDQDKQDFARDITALYTKFGLPDFYVVVLFREIDESSIYVAGRPARDTVRIVVEHLARHLDDPDMRRRSTQALNAIMEPYTGGRGLHWEFHTYESPRDLWMIAGQFPPDAGSEAEQAWARAGKPLPLSP</sequence>
<accession>W5TGI3</accession>
<name>W5TGI3_9NOCA</name>
<dbReference type="OrthoDB" id="7595039at2"/>
<dbReference type="HOGENOM" id="CLU_113367_0_0_11"/>
<organism evidence="2 3">
    <name type="scientific">Nocardia nova SH22a</name>
    <dbReference type="NCBI Taxonomy" id="1415166"/>
    <lineage>
        <taxon>Bacteria</taxon>
        <taxon>Bacillati</taxon>
        <taxon>Actinomycetota</taxon>
        <taxon>Actinomycetes</taxon>
        <taxon>Mycobacteriales</taxon>
        <taxon>Nocardiaceae</taxon>
        <taxon>Nocardia</taxon>
    </lineage>
</organism>
<dbReference type="RefSeq" id="WP_025349764.1">
    <property type="nucleotide sequence ID" value="NZ_CP006850.1"/>
</dbReference>
<feature type="domain" description="Tautomerase cis-CaaD-like" evidence="1">
    <location>
        <begin position="1"/>
        <end position="135"/>
    </location>
</feature>
<dbReference type="eggNOG" id="COG1942">
    <property type="taxonomic scope" value="Bacteria"/>
</dbReference>
<dbReference type="STRING" id="1415166.NONO_c35400"/>
<keyword evidence="3" id="KW-1185">Reference proteome</keyword>
<protein>
    <recommendedName>
        <fullName evidence="1">Tautomerase cis-CaaD-like domain-containing protein</fullName>
    </recommendedName>
</protein>
<evidence type="ECO:0000259" key="1">
    <source>
        <dbReference type="Pfam" id="PF14832"/>
    </source>
</evidence>
<dbReference type="Gene3D" id="3.30.429.10">
    <property type="entry name" value="Macrophage Migration Inhibitory Factor"/>
    <property type="match status" value="1"/>
</dbReference>
<dbReference type="AlphaFoldDB" id="W5TGI3"/>
<proteinExistence type="predicted"/>
<dbReference type="KEGG" id="nno:NONO_c35400"/>
<dbReference type="Proteomes" id="UP000019150">
    <property type="component" value="Chromosome"/>
</dbReference>
<reference evidence="2 3" key="1">
    <citation type="journal article" date="2014" name="Appl. Environ. Microbiol.">
        <title>Insights into the Microbial Degradation of Rubber and Gutta-Percha by Analysis of the Complete Genome of Nocardia nova SH22a.</title>
        <authorList>
            <person name="Luo Q."/>
            <person name="Hiessl S."/>
            <person name="Poehlein A."/>
            <person name="Daniel R."/>
            <person name="Steinbuchel A."/>
        </authorList>
    </citation>
    <scope>NUCLEOTIDE SEQUENCE [LARGE SCALE GENOMIC DNA]</scope>
    <source>
        <strain evidence="2">SH22a</strain>
    </source>
</reference>
<dbReference type="Pfam" id="PF14832">
    <property type="entry name" value="Tautomerase_3"/>
    <property type="match status" value="1"/>
</dbReference>
<dbReference type="InterPro" id="IPR014347">
    <property type="entry name" value="Tautomerase/MIF_sf"/>
</dbReference>
<dbReference type="EMBL" id="CP006850">
    <property type="protein sequence ID" value="AHH18327.1"/>
    <property type="molecule type" value="Genomic_DNA"/>
</dbReference>
<dbReference type="InterPro" id="IPR028116">
    <property type="entry name" value="Cis-CaaD-like"/>
</dbReference>
<evidence type="ECO:0000313" key="2">
    <source>
        <dbReference type="EMBL" id="AHH18327.1"/>
    </source>
</evidence>
<evidence type="ECO:0000313" key="3">
    <source>
        <dbReference type="Proteomes" id="UP000019150"/>
    </source>
</evidence>
<dbReference type="PATRIC" id="fig|1415166.3.peg.3630"/>
<gene>
    <name evidence="2" type="ORF">NONO_c35400</name>
</gene>
<dbReference type="SUPFAM" id="SSF55331">
    <property type="entry name" value="Tautomerase/MIF"/>
    <property type="match status" value="1"/>
</dbReference>